<dbReference type="AlphaFoldDB" id="A0A0G4GCW0"/>
<feature type="compositionally biased region" description="Low complexity" evidence="1">
    <location>
        <begin position="221"/>
        <end position="251"/>
    </location>
</feature>
<dbReference type="EMBL" id="CDMZ01001070">
    <property type="protein sequence ID" value="CEM26638.1"/>
    <property type="molecule type" value="Genomic_DNA"/>
</dbReference>
<feature type="compositionally biased region" description="Polar residues" evidence="1">
    <location>
        <begin position="186"/>
        <end position="196"/>
    </location>
</feature>
<proteinExistence type="predicted"/>
<sequence length="367" mass="38619">MSATEDFCSAACSAAGDADDTLEPPLPPALSSGGEVQEQPEIPKAEAQGGGDVKTEGEEKEGEQKPRLYGGEAILEDAGEALLFSVSVEKVRLESPGAPPSSHVPQFCRFSWIDPDSQEQKQVLVGVNEFIRVDSGEEGYFHGVMRQKDTFRVHLRKKVLVPAEEKQSTPRGGGGVQSESGVPLSGISSVQRTGSFNGTVTPGTSSNSPSPSPAPGGNSGGTVAAAASAVESSASASVSSQSQQQQQQEQAGPPRMKEVIKTVQMAFPNFLRSFLIPRAKAQEKARYSLAKESEMIHGPLNPPAEPSALAGQTLEQTSPSMQVEPPASSPPDPEGGEQRPCGLKRRAEEELAPEAVRQKAEVPPQEG</sequence>
<feature type="region of interest" description="Disordered" evidence="1">
    <location>
        <begin position="14"/>
        <end position="68"/>
    </location>
</feature>
<dbReference type="VEuPathDB" id="CryptoDB:Cvel_4481"/>
<feature type="region of interest" description="Disordered" evidence="1">
    <location>
        <begin position="294"/>
        <end position="367"/>
    </location>
</feature>
<name>A0A0G4GCW0_9ALVE</name>
<feature type="compositionally biased region" description="Low complexity" evidence="1">
    <location>
        <begin position="197"/>
        <end position="209"/>
    </location>
</feature>
<gene>
    <name evidence="2" type="ORF">Cvel_4481</name>
</gene>
<feature type="compositionally biased region" description="Basic and acidic residues" evidence="1">
    <location>
        <begin position="53"/>
        <end position="66"/>
    </location>
</feature>
<reference evidence="2" key="1">
    <citation type="submission" date="2014-11" db="EMBL/GenBank/DDBJ databases">
        <authorList>
            <person name="Otto D Thomas"/>
            <person name="Naeem Raeece"/>
        </authorList>
    </citation>
    <scope>NUCLEOTIDE SEQUENCE</scope>
</reference>
<organism evidence="2">
    <name type="scientific">Chromera velia CCMP2878</name>
    <dbReference type="NCBI Taxonomy" id="1169474"/>
    <lineage>
        <taxon>Eukaryota</taxon>
        <taxon>Sar</taxon>
        <taxon>Alveolata</taxon>
        <taxon>Colpodellida</taxon>
        <taxon>Chromeraceae</taxon>
        <taxon>Chromera</taxon>
    </lineage>
</organism>
<evidence type="ECO:0000313" key="2">
    <source>
        <dbReference type="EMBL" id="CEM26638.1"/>
    </source>
</evidence>
<feature type="region of interest" description="Disordered" evidence="1">
    <location>
        <begin position="162"/>
        <end position="257"/>
    </location>
</feature>
<evidence type="ECO:0000256" key="1">
    <source>
        <dbReference type="SAM" id="MobiDB-lite"/>
    </source>
</evidence>
<accession>A0A0G4GCW0</accession>
<protein>
    <submittedName>
        <fullName evidence="2">Uncharacterized protein</fullName>
    </submittedName>
</protein>